<dbReference type="EMBL" id="CABPRJ010000218">
    <property type="protein sequence ID" value="VVC27581.1"/>
    <property type="molecule type" value="Genomic_DNA"/>
</dbReference>
<sequence>MIPKPGKPPDSPESYRPISLLPLFSKIFERIILKRILPIIEANIPNTQFGFRHNHSTIHQVHRLVDKISYTLEKKLICTAAFLDVSQAFDRVWHEGLLFKLKSILPPTISYYLNPI</sequence>
<keyword evidence="3" id="KW-1185">Reference proteome</keyword>
<name>A0A5E4M7V5_9HEMI</name>
<dbReference type="InterPro" id="IPR043502">
    <property type="entry name" value="DNA/RNA_pol_sf"/>
</dbReference>
<evidence type="ECO:0000313" key="3">
    <source>
        <dbReference type="Proteomes" id="UP000325440"/>
    </source>
</evidence>
<evidence type="ECO:0000259" key="1">
    <source>
        <dbReference type="PROSITE" id="PS50878"/>
    </source>
</evidence>
<evidence type="ECO:0000313" key="2">
    <source>
        <dbReference type="EMBL" id="VVC27581.1"/>
    </source>
</evidence>
<keyword evidence="2" id="KW-0808">Transferase</keyword>
<feature type="domain" description="Reverse transcriptase" evidence="1">
    <location>
        <begin position="1"/>
        <end position="116"/>
    </location>
</feature>
<accession>A0A5E4M7V5</accession>
<protein>
    <submittedName>
        <fullName evidence="2">Reverse transcriptase domain</fullName>
    </submittedName>
</protein>
<gene>
    <name evidence="2" type="ORF">CINCED_3A023357</name>
</gene>
<dbReference type="GO" id="GO:0003964">
    <property type="term" value="F:RNA-directed DNA polymerase activity"/>
    <property type="evidence" value="ECO:0007669"/>
    <property type="project" value="UniProtKB-KW"/>
</dbReference>
<dbReference type="PANTHER" id="PTHR19446">
    <property type="entry name" value="REVERSE TRANSCRIPTASES"/>
    <property type="match status" value="1"/>
</dbReference>
<organism evidence="2 3">
    <name type="scientific">Cinara cedri</name>
    <dbReference type="NCBI Taxonomy" id="506608"/>
    <lineage>
        <taxon>Eukaryota</taxon>
        <taxon>Metazoa</taxon>
        <taxon>Ecdysozoa</taxon>
        <taxon>Arthropoda</taxon>
        <taxon>Hexapoda</taxon>
        <taxon>Insecta</taxon>
        <taxon>Pterygota</taxon>
        <taxon>Neoptera</taxon>
        <taxon>Paraneoptera</taxon>
        <taxon>Hemiptera</taxon>
        <taxon>Sternorrhyncha</taxon>
        <taxon>Aphidomorpha</taxon>
        <taxon>Aphidoidea</taxon>
        <taxon>Aphididae</taxon>
        <taxon>Lachninae</taxon>
        <taxon>Cinara</taxon>
    </lineage>
</organism>
<dbReference type="OrthoDB" id="6621417at2759"/>
<dbReference type="InterPro" id="IPR000477">
    <property type="entry name" value="RT_dom"/>
</dbReference>
<reference evidence="2 3" key="1">
    <citation type="submission" date="2019-08" db="EMBL/GenBank/DDBJ databases">
        <authorList>
            <person name="Alioto T."/>
            <person name="Alioto T."/>
            <person name="Gomez Garrido J."/>
        </authorList>
    </citation>
    <scope>NUCLEOTIDE SEQUENCE [LARGE SCALE GENOMIC DNA]</scope>
</reference>
<keyword evidence="2" id="KW-0695">RNA-directed DNA polymerase</keyword>
<dbReference type="Pfam" id="PF00078">
    <property type="entry name" value="RVT_1"/>
    <property type="match status" value="1"/>
</dbReference>
<dbReference type="PROSITE" id="PS50878">
    <property type="entry name" value="RT_POL"/>
    <property type="match status" value="1"/>
</dbReference>
<dbReference type="CDD" id="cd01650">
    <property type="entry name" value="RT_nLTR_like"/>
    <property type="match status" value="1"/>
</dbReference>
<proteinExistence type="predicted"/>
<dbReference type="SUPFAM" id="SSF56672">
    <property type="entry name" value="DNA/RNA polymerases"/>
    <property type="match status" value="1"/>
</dbReference>
<keyword evidence="2" id="KW-0548">Nucleotidyltransferase</keyword>
<dbReference type="Proteomes" id="UP000325440">
    <property type="component" value="Unassembled WGS sequence"/>
</dbReference>
<dbReference type="AlphaFoldDB" id="A0A5E4M7V5"/>